<accession>A0A6A4X0Q0</accession>
<dbReference type="OrthoDB" id="20839at2759"/>
<keyword evidence="1" id="KW-0175">Coiled coil</keyword>
<comment type="caution">
    <text evidence="3">The sequence shown here is derived from an EMBL/GenBank/DDBJ whole genome shotgun (WGS) entry which is preliminary data.</text>
</comment>
<dbReference type="EMBL" id="VIIS01000534">
    <property type="protein sequence ID" value="KAF0307901.1"/>
    <property type="molecule type" value="Genomic_DNA"/>
</dbReference>
<evidence type="ECO:0000313" key="3">
    <source>
        <dbReference type="EMBL" id="KAF0307901.1"/>
    </source>
</evidence>
<feature type="compositionally biased region" description="Polar residues" evidence="2">
    <location>
        <begin position="259"/>
        <end position="271"/>
    </location>
</feature>
<feature type="coiled-coil region" evidence="1">
    <location>
        <begin position="140"/>
        <end position="167"/>
    </location>
</feature>
<feature type="compositionally biased region" description="Pro residues" evidence="2">
    <location>
        <begin position="97"/>
        <end position="106"/>
    </location>
</feature>
<evidence type="ECO:0000256" key="1">
    <source>
        <dbReference type="SAM" id="Coils"/>
    </source>
</evidence>
<organism evidence="3 4">
    <name type="scientific">Amphibalanus amphitrite</name>
    <name type="common">Striped barnacle</name>
    <name type="synonym">Balanus amphitrite</name>
    <dbReference type="NCBI Taxonomy" id="1232801"/>
    <lineage>
        <taxon>Eukaryota</taxon>
        <taxon>Metazoa</taxon>
        <taxon>Ecdysozoa</taxon>
        <taxon>Arthropoda</taxon>
        <taxon>Crustacea</taxon>
        <taxon>Multicrustacea</taxon>
        <taxon>Cirripedia</taxon>
        <taxon>Thoracica</taxon>
        <taxon>Thoracicalcarea</taxon>
        <taxon>Balanomorpha</taxon>
        <taxon>Balanoidea</taxon>
        <taxon>Balanidae</taxon>
        <taxon>Amphibalaninae</taxon>
        <taxon>Amphibalanus</taxon>
    </lineage>
</organism>
<keyword evidence="4" id="KW-1185">Reference proteome</keyword>
<feature type="region of interest" description="Disordered" evidence="2">
    <location>
        <begin position="203"/>
        <end position="271"/>
    </location>
</feature>
<dbReference type="Proteomes" id="UP000440578">
    <property type="component" value="Unassembled WGS sequence"/>
</dbReference>
<reference evidence="3 4" key="1">
    <citation type="submission" date="2019-07" db="EMBL/GenBank/DDBJ databases">
        <title>Draft genome assembly of a fouling barnacle, Amphibalanus amphitrite (Darwin, 1854): The first reference genome for Thecostraca.</title>
        <authorList>
            <person name="Kim W."/>
        </authorList>
    </citation>
    <scope>NUCLEOTIDE SEQUENCE [LARGE SCALE GENOMIC DNA]</scope>
    <source>
        <strain evidence="3">SNU_AA5</strain>
        <tissue evidence="3">Soma without cirri and trophi</tissue>
    </source>
</reference>
<feature type="compositionally biased region" description="Low complexity" evidence="2">
    <location>
        <begin position="75"/>
        <end position="96"/>
    </location>
</feature>
<sequence length="271" mass="28180">MLFPYTVPYHCSLNPFLSPCRNSGGGGLPARTNGLPAAAHMLGNQLNPASLMAPKLSDSLAAELAEQAGYLEPPGRLVGPPLPGRPAAASAGAAPLPSRPGAPPFPQSLSELLERQWEQGSHFLMEQSQHFDVAALLSCLYQLRQENEQLEEHMSELSQRRDHLLAVNARLSQPLESAPPLPTAARPPSSVAAAAVARAHYGSVGPLGHHSGSPRPPLENGVGDGGGRPAPPSPLQLHSPLGGGGRPPVGRQPPPASPLGSSRRSPTVRSA</sequence>
<gene>
    <name evidence="3" type="ORF">FJT64_020829</name>
</gene>
<feature type="region of interest" description="Disordered" evidence="2">
    <location>
        <begin position="75"/>
        <end position="107"/>
    </location>
</feature>
<dbReference type="InterPro" id="IPR049773">
    <property type="entry name" value="AF10-like_CC"/>
</dbReference>
<name>A0A6A4X0Q0_AMPAM</name>
<proteinExistence type="predicted"/>
<dbReference type="AlphaFoldDB" id="A0A6A4X0Q0"/>
<evidence type="ECO:0000313" key="4">
    <source>
        <dbReference type="Proteomes" id="UP000440578"/>
    </source>
</evidence>
<evidence type="ECO:0000256" key="2">
    <source>
        <dbReference type="SAM" id="MobiDB-lite"/>
    </source>
</evidence>
<protein>
    <submittedName>
        <fullName evidence="3">Uncharacterized protein</fullName>
    </submittedName>
</protein>
<dbReference type="CDD" id="cd20901">
    <property type="entry name" value="CC_AF10"/>
    <property type="match status" value="1"/>
</dbReference>